<dbReference type="PROSITE" id="PS01031">
    <property type="entry name" value="SHSP"/>
    <property type="match status" value="1"/>
</dbReference>
<proteinExistence type="predicted"/>
<evidence type="ECO:0000313" key="2">
    <source>
        <dbReference type="EMBL" id="KKN52741.1"/>
    </source>
</evidence>
<name>A0A0F9TUE3_9ZZZZ</name>
<sequence length="135" mass="14971">MAQEIVTTQKEEVDRGNRNGEATRASVVYRPMTDIFETEDHVVLVTDMPGVGAGDVEVTLERRVLTLRGHVEPPAPEGYRQVYAEYGVGDFERVFTLSEDIDQDRISANQKDGVLTLELPKAASVKPKKITIKVA</sequence>
<dbReference type="InterPro" id="IPR008978">
    <property type="entry name" value="HSP20-like_chaperone"/>
</dbReference>
<protein>
    <recommendedName>
        <fullName evidence="1">SHSP domain-containing protein</fullName>
    </recommendedName>
</protein>
<dbReference type="PANTHER" id="PTHR11527">
    <property type="entry name" value="HEAT-SHOCK PROTEIN 20 FAMILY MEMBER"/>
    <property type="match status" value="1"/>
</dbReference>
<dbReference type="InterPro" id="IPR002068">
    <property type="entry name" value="A-crystallin/Hsp20_dom"/>
</dbReference>
<dbReference type="Pfam" id="PF00011">
    <property type="entry name" value="HSP20"/>
    <property type="match status" value="1"/>
</dbReference>
<accession>A0A0F9TUE3</accession>
<dbReference type="SUPFAM" id="SSF49764">
    <property type="entry name" value="HSP20-like chaperones"/>
    <property type="match status" value="1"/>
</dbReference>
<feature type="domain" description="SHSP" evidence="1">
    <location>
        <begin position="23"/>
        <end position="135"/>
    </location>
</feature>
<dbReference type="EMBL" id="LAZR01001006">
    <property type="protein sequence ID" value="KKN52741.1"/>
    <property type="molecule type" value="Genomic_DNA"/>
</dbReference>
<dbReference type="AlphaFoldDB" id="A0A0F9TUE3"/>
<dbReference type="CDD" id="cd06464">
    <property type="entry name" value="ACD_sHsps-like"/>
    <property type="match status" value="1"/>
</dbReference>
<dbReference type="Gene3D" id="2.60.40.790">
    <property type="match status" value="1"/>
</dbReference>
<organism evidence="2">
    <name type="scientific">marine sediment metagenome</name>
    <dbReference type="NCBI Taxonomy" id="412755"/>
    <lineage>
        <taxon>unclassified sequences</taxon>
        <taxon>metagenomes</taxon>
        <taxon>ecological metagenomes</taxon>
    </lineage>
</organism>
<evidence type="ECO:0000259" key="1">
    <source>
        <dbReference type="PROSITE" id="PS01031"/>
    </source>
</evidence>
<gene>
    <name evidence="2" type="ORF">LCGC14_0609410</name>
</gene>
<dbReference type="InterPro" id="IPR031107">
    <property type="entry name" value="Small_HSP"/>
</dbReference>
<reference evidence="2" key="1">
    <citation type="journal article" date="2015" name="Nature">
        <title>Complex archaea that bridge the gap between prokaryotes and eukaryotes.</title>
        <authorList>
            <person name="Spang A."/>
            <person name="Saw J.H."/>
            <person name="Jorgensen S.L."/>
            <person name="Zaremba-Niedzwiedzka K."/>
            <person name="Martijn J."/>
            <person name="Lind A.E."/>
            <person name="van Eijk R."/>
            <person name="Schleper C."/>
            <person name="Guy L."/>
            <person name="Ettema T.J."/>
        </authorList>
    </citation>
    <scope>NUCLEOTIDE SEQUENCE</scope>
</reference>
<comment type="caution">
    <text evidence="2">The sequence shown here is derived from an EMBL/GenBank/DDBJ whole genome shotgun (WGS) entry which is preliminary data.</text>
</comment>